<dbReference type="PROSITE" id="PS00129">
    <property type="entry name" value="GLYCOSYL_HYDROL_F31_1"/>
    <property type="match status" value="1"/>
</dbReference>
<evidence type="ECO:0000256" key="8">
    <source>
        <dbReference type="ARBA" id="ARBA00041343"/>
    </source>
</evidence>
<evidence type="ECO:0000313" key="13">
    <source>
        <dbReference type="Proteomes" id="UP000289738"/>
    </source>
</evidence>
<dbReference type="PANTHER" id="PTHR22762">
    <property type="entry name" value="ALPHA-GLUCOSIDASE"/>
    <property type="match status" value="1"/>
</dbReference>
<evidence type="ECO:0000256" key="6">
    <source>
        <dbReference type="ARBA" id="ARBA00023180"/>
    </source>
</evidence>
<keyword evidence="5" id="KW-0378">Hydrolase</keyword>
<feature type="domain" description="Glycosyl hydrolase family 31 C-terminal" evidence="11">
    <location>
        <begin position="623"/>
        <end position="712"/>
    </location>
</feature>
<sequence length="1679" mass="188293">MVMLEIKGGSGVVGYGYTISSVNNNALSANKTSLIANLKLIKSSTLYMDLMFHASAFMPGNNNFASKDRLRVRITDSTHQRWEVSEEVIPRSSHFPLLPFLINKQFPSSNHTCNPKQEPNFSITTPNSDLIFSLHNTTPFGFTILRKSSNDVLFFDASPDPSNSSTFLVFKDQYLQLSSSLPRERASLYGLGEHTKSSFKLQPHQTLTMWNSDTFSANLDLNLYGSHPFYMDVRKGSKDGSVKDGSTHGVLLLNSNGMDVVYGGDRITYKVIGGVLDLYFFAGSSPELVMEQYTELIGRPTPMPYWSFGFHQCSYGYKSVNDLEGVVADYTKAHIPLEVMWTDIDYMDAYKDFTLDPINFPLDKMKTFVDTLHRNGQKYVLILDPGQVYFPDFLNPRSQEFWGREIKLFRELLPFDGLWVDTNEISNFITSPPNPSSSLDNPPYKINNSGALQPINTKTVPATSLHYGNITEYDAHNLYRLLESKATNKALKDVIGKRPFILSRSTFVSSGKYTAHWTGDNAATWNDLAYSIPSILNSGIFGIPTVGADICGFLGNTTEELCRRWIQLGAFYPFARDHSVIYSIRQELYLWDSVASSARKVLGLRYRLLPYFYTLMYKAHTKGTPIARPLFFSFPEDVTTYDISSQFLLGKGVLVSPVLQSGAVTVNAYFPAGNWFDLFNVSNSVSAESGKYVTLDAPPDHINVHVSEGNILAIQGEAMTTDAARKTAFHLVVVVSSSKSSYGQVYLDDGEALDMLGENDQWTLTKKHNMGAVLRSETRTTMFPPPITSFFYMCICLIFCHFVTYSSSSEEIEVVGYGYTISNVNNEDLLGTSLSANLNLIKSSSIYGPDIPHLNLVASLETKDRLRVRITDSIHQRWEIPEEVIPRSSQYSSHSLNSYDLNQEPKLSLTSPNSDLIFSLHNTIPFGFTISRKSSNDILFDASPDPSDPSTFLVFKDQYLQLSSSLPRERASIYGLGEHTKGSFKLQPNQTLTMWNMDNGANLDLNLYGFHPFYLDMRKGSMDGRVKAGATHGVLLLNSNGMDVVYDGDRITYKVIGGVFDFYIFAGSSPEQVMEQYTELIGRPAPMPYWSFGFHQCRYGYKDVSDLENVVANYAKANIPLEVMWTDIDSMDAYKDFTLDPINFPLNKMRKFVDTLHQNGQKYVPILDPGISVNTSYATYVRGLEADIYIKRNGVNYLGQVWPGPVYFPDFLNPRSQKFWGNEIKLFRELLPFDGLWLDMNEIANFNTSPPNPSSNLDNPPYIINDSGTQKPINTRTIPATSSHYGNITEYDTHNLYGLLQSKATYKALKDITGKRPFILSRSTFVSSGRYAAHWTGDNAATWNDLAYSIPSILNFGIFGIPMVGADICGFGPNTTEELCRRWIQLGAFYPFARDHSDKSSTRQELYLWDSVASSARKVLGLRYRLLPYLYTLMYESHTKGTPIARPLFFSFPEDVTTYDINSQFLLGKGVLVSPVLESGAVTVNAYFPAGNWFDLFNVSNSVSAKSGKYVTLDAPSDHINVHVGEGNILVMQGEAMTTEAGRKTAFHLVVVVSRSQTSYGQVYLDDGETLEISGENEEWTLVRFYAVLHNNGVFITSDIVNARFALDQRLIIEKITFLGIPKNKRLGKVNLASNELNIENGIVQTHADNLSQFISIEVSALSQLIGEKFELEIEMTMV</sequence>
<evidence type="ECO:0000256" key="5">
    <source>
        <dbReference type="ARBA" id="ARBA00022801"/>
    </source>
</evidence>
<dbReference type="InterPro" id="IPR030459">
    <property type="entry name" value="Glyco_hydro_31_CS"/>
</dbReference>
<dbReference type="SUPFAM" id="SSF74650">
    <property type="entry name" value="Galactose mutarotase-like"/>
    <property type="match status" value="2"/>
</dbReference>
<dbReference type="PROSITE" id="PS00707">
    <property type="entry name" value="GLYCOSYL_HYDROL_F31_2"/>
    <property type="match status" value="2"/>
</dbReference>
<dbReference type="Proteomes" id="UP000289738">
    <property type="component" value="Chromosome B04"/>
</dbReference>
<dbReference type="FunFam" id="3.20.20.80:FF:000016">
    <property type="entry name" value="Maltase-glucoamylase, intestinal"/>
    <property type="match status" value="2"/>
</dbReference>
<name>A0A444ZDZ2_ARAHY</name>
<dbReference type="InterPro" id="IPR000322">
    <property type="entry name" value="Glyco_hydro_31_TIM"/>
</dbReference>
<dbReference type="InterPro" id="IPR025887">
    <property type="entry name" value="Glyco_hydro_31_N_dom"/>
</dbReference>
<dbReference type="Gene3D" id="2.60.40.1180">
    <property type="entry name" value="Golgi alpha-mannosidase II"/>
    <property type="match status" value="4"/>
</dbReference>
<comment type="caution">
    <text evidence="12">The sequence shown here is derived from an EMBL/GenBank/DDBJ whole genome shotgun (WGS) entry which is preliminary data.</text>
</comment>
<dbReference type="Pfam" id="PF13802">
    <property type="entry name" value="Gal_mutarotas_2"/>
    <property type="match status" value="2"/>
</dbReference>
<dbReference type="GO" id="GO:0090599">
    <property type="term" value="F:alpha-glucosidase activity"/>
    <property type="evidence" value="ECO:0007669"/>
    <property type="project" value="UniProtKB-ARBA"/>
</dbReference>
<evidence type="ECO:0000256" key="2">
    <source>
        <dbReference type="ARBA" id="ARBA00007806"/>
    </source>
</evidence>
<gene>
    <name evidence="12" type="ORF">Ahy_B04g069935</name>
</gene>
<dbReference type="PANTHER" id="PTHR22762:SF133">
    <property type="entry name" value="P-TYPE DOMAIN-CONTAINING PROTEIN"/>
    <property type="match status" value="1"/>
</dbReference>
<dbReference type="EC" id="3.2.1.20" evidence="3"/>
<evidence type="ECO:0000256" key="4">
    <source>
        <dbReference type="ARBA" id="ARBA00022729"/>
    </source>
</evidence>
<dbReference type="Pfam" id="PF01055">
    <property type="entry name" value="Glyco_hydro_31_2nd"/>
    <property type="match status" value="2"/>
</dbReference>
<evidence type="ECO:0000313" key="12">
    <source>
        <dbReference type="EMBL" id="RYR12395.1"/>
    </source>
</evidence>
<dbReference type="Pfam" id="PF21365">
    <property type="entry name" value="Glyco_hydro_31_3rd"/>
    <property type="match status" value="2"/>
</dbReference>
<dbReference type="InterPro" id="IPR017853">
    <property type="entry name" value="GH"/>
</dbReference>
<feature type="domain" description="Glycoside hydrolase family 31 TIM barrel" evidence="9">
    <location>
        <begin position="385"/>
        <end position="615"/>
    </location>
</feature>
<evidence type="ECO:0000259" key="9">
    <source>
        <dbReference type="Pfam" id="PF01055"/>
    </source>
</evidence>
<dbReference type="InterPro" id="IPR013780">
    <property type="entry name" value="Glyco_hydro_b"/>
</dbReference>
<feature type="domain" description="Glycoside hydrolase family 31 N-terminal" evidence="10">
    <location>
        <begin position="116"/>
        <end position="255"/>
    </location>
</feature>
<protein>
    <recommendedName>
        <fullName evidence="3">alpha-glucosidase</fullName>
        <ecNumber evidence="3">3.2.1.20</ecNumber>
    </recommendedName>
    <alternativeName>
        <fullName evidence="8">Maltase</fullName>
    </alternativeName>
</protein>
<dbReference type="EMBL" id="SDMP01000014">
    <property type="protein sequence ID" value="RYR12395.1"/>
    <property type="molecule type" value="Genomic_DNA"/>
</dbReference>
<evidence type="ECO:0000256" key="7">
    <source>
        <dbReference type="ARBA" id="ARBA00023295"/>
    </source>
</evidence>
<accession>A0A444ZDZ2</accession>
<dbReference type="CDD" id="cd06602">
    <property type="entry name" value="GH31_MGAM_SI_GAA"/>
    <property type="match status" value="2"/>
</dbReference>
<keyword evidence="13" id="KW-1185">Reference proteome</keyword>
<dbReference type="GO" id="GO:0005975">
    <property type="term" value="P:carbohydrate metabolic process"/>
    <property type="evidence" value="ECO:0007669"/>
    <property type="project" value="InterPro"/>
</dbReference>
<evidence type="ECO:0000259" key="11">
    <source>
        <dbReference type="Pfam" id="PF21365"/>
    </source>
</evidence>
<comment type="similarity">
    <text evidence="2">Belongs to the glycosyl hydrolase 31 family.</text>
</comment>
<dbReference type="GO" id="GO:0030246">
    <property type="term" value="F:carbohydrate binding"/>
    <property type="evidence" value="ECO:0007669"/>
    <property type="project" value="InterPro"/>
</dbReference>
<dbReference type="FunFam" id="2.60.40.1180:FF:000044">
    <property type="entry name" value="Alpha-glucosidase 1"/>
    <property type="match status" value="2"/>
</dbReference>
<feature type="domain" description="Glycoside hydrolase family 31 TIM barrel" evidence="9">
    <location>
        <begin position="1084"/>
        <end position="1433"/>
    </location>
</feature>
<evidence type="ECO:0000256" key="3">
    <source>
        <dbReference type="ARBA" id="ARBA00012741"/>
    </source>
</evidence>
<feature type="domain" description="Glycosyl hydrolase family 31 C-terminal" evidence="11">
    <location>
        <begin position="1441"/>
        <end position="1530"/>
    </location>
</feature>
<proteinExistence type="inferred from homology"/>
<keyword evidence="4" id="KW-0732">Signal</keyword>
<dbReference type="Gene3D" id="2.60.40.1760">
    <property type="entry name" value="glycosyl hydrolase (family 31)"/>
    <property type="match status" value="2"/>
</dbReference>
<dbReference type="InterPro" id="IPR011013">
    <property type="entry name" value="Gal_mutarotase_sf_dom"/>
</dbReference>
<feature type="domain" description="Glycoside hydrolase family 31 N-terminal" evidence="10">
    <location>
        <begin position="918"/>
        <end position="1021"/>
    </location>
</feature>
<comment type="catalytic activity">
    <reaction evidence="1">
        <text>Hydrolysis of terminal, non-reducing (1-&gt;4)-linked alpha-D-glucose residues with release of alpha-D-glucose.</text>
        <dbReference type="EC" id="3.2.1.20"/>
    </reaction>
</comment>
<dbReference type="CDD" id="cd14752">
    <property type="entry name" value="GH31_N"/>
    <property type="match status" value="2"/>
</dbReference>
<keyword evidence="6" id="KW-0325">Glycoprotein</keyword>
<evidence type="ECO:0000256" key="1">
    <source>
        <dbReference type="ARBA" id="ARBA00001657"/>
    </source>
</evidence>
<dbReference type="SUPFAM" id="SSF51445">
    <property type="entry name" value="(Trans)glycosidases"/>
    <property type="match status" value="2"/>
</dbReference>
<dbReference type="Gene3D" id="3.20.20.80">
    <property type="entry name" value="Glycosidases"/>
    <property type="match status" value="3"/>
</dbReference>
<organism evidence="12 13">
    <name type="scientific">Arachis hypogaea</name>
    <name type="common">Peanut</name>
    <dbReference type="NCBI Taxonomy" id="3818"/>
    <lineage>
        <taxon>Eukaryota</taxon>
        <taxon>Viridiplantae</taxon>
        <taxon>Streptophyta</taxon>
        <taxon>Embryophyta</taxon>
        <taxon>Tracheophyta</taxon>
        <taxon>Spermatophyta</taxon>
        <taxon>Magnoliopsida</taxon>
        <taxon>eudicotyledons</taxon>
        <taxon>Gunneridae</taxon>
        <taxon>Pentapetalae</taxon>
        <taxon>rosids</taxon>
        <taxon>fabids</taxon>
        <taxon>Fabales</taxon>
        <taxon>Fabaceae</taxon>
        <taxon>Papilionoideae</taxon>
        <taxon>50 kb inversion clade</taxon>
        <taxon>dalbergioids sensu lato</taxon>
        <taxon>Dalbergieae</taxon>
        <taxon>Pterocarpus clade</taxon>
        <taxon>Arachis</taxon>
    </lineage>
</organism>
<reference evidence="12 13" key="1">
    <citation type="submission" date="2019-01" db="EMBL/GenBank/DDBJ databases">
        <title>Sequencing of cultivated peanut Arachis hypogaea provides insights into genome evolution and oil improvement.</title>
        <authorList>
            <person name="Chen X."/>
        </authorList>
    </citation>
    <scope>NUCLEOTIDE SEQUENCE [LARGE SCALE GENOMIC DNA]</scope>
    <source>
        <strain evidence="13">cv. Fuhuasheng</strain>
        <tissue evidence="12">Leaves</tissue>
    </source>
</reference>
<dbReference type="STRING" id="3818.A0A444ZDZ2"/>
<keyword evidence="7" id="KW-0326">Glycosidase</keyword>
<evidence type="ECO:0000259" key="10">
    <source>
        <dbReference type="Pfam" id="PF13802"/>
    </source>
</evidence>
<dbReference type="InterPro" id="IPR030458">
    <property type="entry name" value="Glyco_hydro_31_AS"/>
</dbReference>
<dbReference type="SUPFAM" id="SSF51011">
    <property type="entry name" value="Glycosyl hydrolase domain"/>
    <property type="match status" value="2"/>
</dbReference>
<dbReference type="InterPro" id="IPR048395">
    <property type="entry name" value="Glyco_hydro_31_C"/>
</dbReference>